<protein>
    <submittedName>
        <fullName evidence="2">Uncharacterized protein</fullName>
    </submittedName>
</protein>
<keyword evidence="1" id="KW-0472">Membrane</keyword>
<dbReference type="RefSeq" id="WP_124927977.1">
    <property type="nucleotide sequence ID" value="NZ_BMOH01000001.1"/>
</dbReference>
<dbReference type="AlphaFoldDB" id="A0A3P1SI87"/>
<comment type="caution">
    <text evidence="2">The sequence shown here is derived from an EMBL/GenBank/DDBJ whole genome shotgun (WGS) entry which is preliminary data.</text>
</comment>
<evidence type="ECO:0000313" key="2">
    <source>
        <dbReference type="EMBL" id="RRC96868.1"/>
    </source>
</evidence>
<reference evidence="2 3" key="1">
    <citation type="submission" date="2018-11" db="EMBL/GenBank/DDBJ databases">
        <title>The draft genome sequence of Amphritea balenae JAMM 1525T.</title>
        <authorList>
            <person name="Fang Z."/>
            <person name="Zhang Y."/>
            <person name="Han X."/>
        </authorList>
    </citation>
    <scope>NUCLEOTIDE SEQUENCE [LARGE SCALE GENOMIC DNA]</scope>
    <source>
        <strain evidence="2 3">JAMM 1525</strain>
    </source>
</reference>
<evidence type="ECO:0000256" key="1">
    <source>
        <dbReference type="SAM" id="Phobius"/>
    </source>
</evidence>
<keyword evidence="3" id="KW-1185">Reference proteome</keyword>
<proteinExistence type="predicted"/>
<keyword evidence="1" id="KW-1133">Transmembrane helix</keyword>
<sequence length="112" mass="12762">MNLLDPFGRTKARRQKEYESLRASLVEAGITSPAEAEAIQVSARKRGRWSILVALVATIVLSVVFPESRIIIIPLGALFCFWVNKVTSNGHKYIQRYIEEELRREVDDNSEE</sequence>
<organism evidence="2 3">
    <name type="scientific">Amphritea balenae</name>
    <dbReference type="NCBI Taxonomy" id="452629"/>
    <lineage>
        <taxon>Bacteria</taxon>
        <taxon>Pseudomonadati</taxon>
        <taxon>Pseudomonadota</taxon>
        <taxon>Gammaproteobacteria</taxon>
        <taxon>Oceanospirillales</taxon>
        <taxon>Oceanospirillaceae</taxon>
        <taxon>Amphritea</taxon>
    </lineage>
</organism>
<gene>
    <name evidence="2" type="ORF">EHS89_20160</name>
</gene>
<dbReference type="Proteomes" id="UP000267535">
    <property type="component" value="Unassembled WGS sequence"/>
</dbReference>
<dbReference type="OrthoDB" id="7067358at2"/>
<accession>A0A3P1SI87</accession>
<evidence type="ECO:0000313" key="3">
    <source>
        <dbReference type="Proteomes" id="UP000267535"/>
    </source>
</evidence>
<feature type="transmembrane region" description="Helical" evidence="1">
    <location>
        <begin position="49"/>
        <end position="65"/>
    </location>
</feature>
<feature type="transmembrane region" description="Helical" evidence="1">
    <location>
        <begin position="71"/>
        <end position="87"/>
    </location>
</feature>
<dbReference type="EMBL" id="RQXV01000016">
    <property type="protein sequence ID" value="RRC96868.1"/>
    <property type="molecule type" value="Genomic_DNA"/>
</dbReference>
<keyword evidence="1" id="KW-0812">Transmembrane</keyword>
<name>A0A3P1SI87_9GAMM</name>